<sequence>MTIRVIAAGLGRNATLSMKFALEALGFGPCHHMTEVFAAERQQVPLWLEAVRGRPQWDAIFDGFASTSDYPSATYWREIAAFYPDAKVVLTTREPESWFDSVSTTILSPWMQQAHDGTPLGALMQATVYDPIGGDVADKEFVTSWYRARNRAVIEGIAPERILQFDVREGWEPLSNFLGVPVPSRPFPHINSRAELGAANGAGTVSRDPQTREVFARLYIEQMRDRAFASRTGAGANHRHNIGNPSGRHHSPPRSPRTG</sequence>
<evidence type="ECO:0000256" key="1">
    <source>
        <dbReference type="SAM" id="MobiDB-lite"/>
    </source>
</evidence>
<dbReference type="PANTHER" id="PTHR36978">
    <property type="entry name" value="P-LOOP CONTAINING NUCLEOTIDE TRIPHOSPHATE HYDROLASE"/>
    <property type="match status" value="1"/>
</dbReference>
<reference evidence="3" key="1">
    <citation type="journal article" date="2019" name="Int. J. Syst. Evol. Microbiol.">
        <title>The Global Catalogue of Microorganisms (GCM) 10K type strain sequencing project: providing services to taxonomists for standard genome sequencing and annotation.</title>
        <authorList>
            <consortium name="The Broad Institute Genomics Platform"/>
            <consortium name="The Broad Institute Genome Sequencing Center for Infectious Disease"/>
            <person name="Wu L."/>
            <person name="Ma J."/>
        </authorList>
    </citation>
    <scope>NUCLEOTIDE SEQUENCE [LARGE SCALE GENOMIC DNA]</scope>
    <source>
        <strain evidence="3">CGMCC 1.15959</strain>
    </source>
</reference>
<protein>
    <recommendedName>
        <fullName evidence="4">Sulfotransferase family protein</fullName>
    </recommendedName>
</protein>
<dbReference type="SUPFAM" id="SSF52540">
    <property type="entry name" value="P-loop containing nucleoside triphosphate hydrolases"/>
    <property type="match status" value="1"/>
</dbReference>
<feature type="compositionally biased region" description="Basic residues" evidence="1">
    <location>
        <begin position="237"/>
        <end position="252"/>
    </location>
</feature>
<evidence type="ECO:0000313" key="2">
    <source>
        <dbReference type="EMBL" id="GGD96474.1"/>
    </source>
</evidence>
<gene>
    <name evidence="2" type="ORF">GCM10011515_15430</name>
</gene>
<dbReference type="Gene3D" id="3.40.50.300">
    <property type="entry name" value="P-loop containing nucleotide triphosphate hydrolases"/>
    <property type="match status" value="1"/>
</dbReference>
<dbReference type="InterPro" id="IPR040632">
    <property type="entry name" value="Sulfotransfer_4"/>
</dbReference>
<keyword evidence="3" id="KW-1185">Reference proteome</keyword>
<feature type="region of interest" description="Disordered" evidence="1">
    <location>
        <begin position="231"/>
        <end position="259"/>
    </location>
</feature>
<dbReference type="RefSeq" id="WP_188644609.1">
    <property type="nucleotide sequence ID" value="NZ_BMKL01000001.1"/>
</dbReference>
<dbReference type="Pfam" id="PF17784">
    <property type="entry name" value="Sulfotransfer_4"/>
    <property type="match status" value="1"/>
</dbReference>
<dbReference type="InterPro" id="IPR027417">
    <property type="entry name" value="P-loop_NTPase"/>
</dbReference>
<proteinExistence type="predicted"/>
<dbReference type="EMBL" id="BMKL01000001">
    <property type="protein sequence ID" value="GGD96474.1"/>
    <property type="molecule type" value="Genomic_DNA"/>
</dbReference>
<comment type="caution">
    <text evidence="2">The sequence shown here is derived from an EMBL/GenBank/DDBJ whole genome shotgun (WGS) entry which is preliminary data.</text>
</comment>
<name>A0ABQ1SAD0_9SPHN</name>
<organism evidence="2 3">
    <name type="scientific">Tsuneonella deserti</name>
    <dbReference type="NCBI Taxonomy" id="2035528"/>
    <lineage>
        <taxon>Bacteria</taxon>
        <taxon>Pseudomonadati</taxon>
        <taxon>Pseudomonadota</taxon>
        <taxon>Alphaproteobacteria</taxon>
        <taxon>Sphingomonadales</taxon>
        <taxon>Erythrobacteraceae</taxon>
        <taxon>Tsuneonella</taxon>
    </lineage>
</organism>
<dbReference type="PANTHER" id="PTHR36978:SF4">
    <property type="entry name" value="P-LOOP CONTAINING NUCLEOSIDE TRIPHOSPHATE HYDROLASE PROTEIN"/>
    <property type="match status" value="1"/>
</dbReference>
<accession>A0ABQ1SAD0</accession>
<evidence type="ECO:0008006" key="4">
    <source>
        <dbReference type="Google" id="ProtNLM"/>
    </source>
</evidence>
<evidence type="ECO:0000313" key="3">
    <source>
        <dbReference type="Proteomes" id="UP000619041"/>
    </source>
</evidence>
<dbReference type="Proteomes" id="UP000619041">
    <property type="component" value="Unassembled WGS sequence"/>
</dbReference>